<evidence type="ECO:0000313" key="4">
    <source>
        <dbReference type="Proteomes" id="UP000306102"/>
    </source>
</evidence>
<name>A0A4S4E801_CAMSN</name>
<gene>
    <name evidence="3" type="ORF">TEA_002224</name>
</gene>
<proteinExistence type="predicted"/>
<keyword evidence="4" id="KW-1185">Reference proteome</keyword>
<evidence type="ECO:0000256" key="1">
    <source>
        <dbReference type="SAM" id="MobiDB-lite"/>
    </source>
</evidence>
<dbReference type="AlphaFoldDB" id="A0A4S4E801"/>
<comment type="caution">
    <text evidence="3">The sequence shown here is derived from an EMBL/GenBank/DDBJ whole genome shotgun (WGS) entry which is preliminary data.</text>
</comment>
<dbReference type="EMBL" id="SDRB02007059">
    <property type="protein sequence ID" value="THG11754.1"/>
    <property type="molecule type" value="Genomic_DNA"/>
</dbReference>
<reference evidence="3 4" key="1">
    <citation type="journal article" date="2018" name="Proc. Natl. Acad. Sci. U.S.A.">
        <title>Draft genome sequence of Camellia sinensis var. sinensis provides insights into the evolution of the tea genome and tea quality.</title>
        <authorList>
            <person name="Wei C."/>
            <person name="Yang H."/>
            <person name="Wang S."/>
            <person name="Zhao J."/>
            <person name="Liu C."/>
            <person name="Gao L."/>
            <person name="Xia E."/>
            <person name="Lu Y."/>
            <person name="Tai Y."/>
            <person name="She G."/>
            <person name="Sun J."/>
            <person name="Cao H."/>
            <person name="Tong W."/>
            <person name="Gao Q."/>
            <person name="Li Y."/>
            <person name="Deng W."/>
            <person name="Jiang X."/>
            <person name="Wang W."/>
            <person name="Chen Q."/>
            <person name="Zhang S."/>
            <person name="Li H."/>
            <person name="Wu J."/>
            <person name="Wang P."/>
            <person name="Li P."/>
            <person name="Shi C."/>
            <person name="Zheng F."/>
            <person name="Jian J."/>
            <person name="Huang B."/>
            <person name="Shan D."/>
            <person name="Shi M."/>
            <person name="Fang C."/>
            <person name="Yue Y."/>
            <person name="Li F."/>
            <person name="Li D."/>
            <person name="Wei S."/>
            <person name="Han B."/>
            <person name="Jiang C."/>
            <person name="Yin Y."/>
            <person name="Xia T."/>
            <person name="Zhang Z."/>
            <person name="Bennetzen J.L."/>
            <person name="Zhao S."/>
            <person name="Wan X."/>
        </authorList>
    </citation>
    <scope>NUCLEOTIDE SEQUENCE [LARGE SCALE GENOMIC DNA]</scope>
    <source>
        <strain evidence="4">cv. Shuchazao</strain>
        <tissue evidence="3">Leaf</tissue>
    </source>
</reference>
<feature type="domain" description="DUF1421" evidence="2">
    <location>
        <begin position="524"/>
        <end position="568"/>
    </location>
</feature>
<feature type="compositionally biased region" description="Pro residues" evidence="1">
    <location>
        <begin position="340"/>
        <end position="352"/>
    </location>
</feature>
<feature type="region of interest" description="Disordered" evidence="1">
    <location>
        <begin position="268"/>
        <end position="494"/>
    </location>
</feature>
<feature type="compositionally biased region" description="Polar residues" evidence="1">
    <location>
        <begin position="441"/>
        <end position="456"/>
    </location>
</feature>
<dbReference type="PANTHER" id="PTHR31805:SF14">
    <property type="entry name" value="RECEPTOR-LIKE KINASE, PUTATIVE (DUF1421)-RELATED"/>
    <property type="match status" value="1"/>
</dbReference>
<sequence length="579" mass="63111">MNTSQFMDKQIMDLSNSHNNNDFIDLMNPPHEHRTGFAKKDEIVPSYDFQPILQQSNLDSGNVGETRVWNSADSKTHATGIGIRNYSSLDSIEPTKVILEKDYNTNIAALVSEIDQTMKMHADDLLHALEGVSARISQIESRTRHLENSVDDLKVSVGNNHGSTDGKLRQMENILRESVTLLVSDYQQLVQVQSDVQVIRDKQDILEGQLHLAKLQMSKVEQQSDTQNTVQSDSLQLAASASQLSHQQLPPAITQSPSTFSVLQQAAFAPQQPHQQLPPPIVQSPSMLSQPNAPPPASQQNLPPSVPLPNQFPPNPIPSVHQREPYFPPPSQIQERQYQLPPPQHLQPPVPAPLHQQYQPPPPHPQCCQPPPQHHPSLSPVNPPQPQPSMGHHPDEAPPYAPPQNYPPSLHQQPPHPTSGNPPSHQFFGAPSHMYEPPSSRPNSGFSTAYGPSSGPNELYPYSGSASQYGSGSMKQQPSSVAAQGGGTSYPRLPTARILPHAVPAASGVGGGSGSSGTGNRVSIDDVVDKVVTMGFSRDQVRATVRKLTESGQSVDLNVVLDKLMNDSEGQPQRGWLGR</sequence>
<dbReference type="PANTHER" id="PTHR31805">
    <property type="entry name" value="RECEPTOR-LIKE KINASE, PUTATIVE (DUF1421)-RELATED"/>
    <property type="match status" value="1"/>
</dbReference>
<feature type="compositionally biased region" description="Low complexity" evidence="1">
    <location>
        <begin position="460"/>
        <end position="473"/>
    </location>
</feature>
<feature type="compositionally biased region" description="Pro residues" evidence="1">
    <location>
        <begin position="359"/>
        <end position="374"/>
    </location>
</feature>
<protein>
    <recommendedName>
        <fullName evidence="2">DUF1421 domain-containing protein</fullName>
    </recommendedName>
</protein>
<feature type="compositionally biased region" description="Pro residues" evidence="1">
    <location>
        <begin position="397"/>
        <end position="406"/>
    </location>
</feature>
<dbReference type="Pfam" id="PF07223">
    <property type="entry name" value="DUF1421"/>
    <property type="match status" value="1"/>
</dbReference>
<feature type="compositionally biased region" description="Pro residues" evidence="1">
    <location>
        <begin position="304"/>
        <end position="317"/>
    </location>
</feature>
<dbReference type="STRING" id="542762.A0A4S4E801"/>
<organism evidence="3 4">
    <name type="scientific">Camellia sinensis var. sinensis</name>
    <name type="common">China tea</name>
    <dbReference type="NCBI Taxonomy" id="542762"/>
    <lineage>
        <taxon>Eukaryota</taxon>
        <taxon>Viridiplantae</taxon>
        <taxon>Streptophyta</taxon>
        <taxon>Embryophyta</taxon>
        <taxon>Tracheophyta</taxon>
        <taxon>Spermatophyta</taxon>
        <taxon>Magnoliopsida</taxon>
        <taxon>eudicotyledons</taxon>
        <taxon>Gunneridae</taxon>
        <taxon>Pentapetalae</taxon>
        <taxon>asterids</taxon>
        <taxon>Ericales</taxon>
        <taxon>Theaceae</taxon>
        <taxon>Camellia</taxon>
    </lineage>
</organism>
<evidence type="ECO:0000259" key="2">
    <source>
        <dbReference type="Pfam" id="PF07223"/>
    </source>
</evidence>
<dbReference type="Proteomes" id="UP000306102">
    <property type="component" value="Unassembled WGS sequence"/>
</dbReference>
<accession>A0A4S4E801</accession>
<evidence type="ECO:0000313" key="3">
    <source>
        <dbReference type="EMBL" id="THG11754.1"/>
    </source>
</evidence>
<dbReference type="InterPro" id="IPR010820">
    <property type="entry name" value="DUF1421"/>
</dbReference>